<gene>
    <name evidence="3" type="ORF">QMY55_08000</name>
</gene>
<sequence length="688" mass="77870">MSDKQKPQLLTVQKVLSDGIYSIPVYQRNYAWGVREIGQLIADVRDYAQRNAQSQVHDYYIGTLVVYERSTEQKAYWEVVDGQQRLTTLSLLVSVLRALHPELAASMQRMPLEFESREASSHALQAVFAQPLRAAEMVKSDVAKVSIDDASGASSIWEGRSIIESLLREMPEAERKAFASFLLESVRLLRVELPPRTDLNHYFEVMNNRGEQLAKHEVLKARLLGALQLQGKQVAMKVLHAVWDACAVMDRSVQSGFVPALRKSLFAADGRLLLVKNLQELLTCFDGSEDEAVVLTSLSQLVNADSFAAGVRHQTGKPLVAEEEDDESKAQFGAVINFPNFLLQVLAMMPGEAFTSTPLDDKHLLTAFEPLLRGDAAQIQEFAYRLLRCRFLLDQHVIKSSVESQGDDEHWQLQRCKFRNDKAVLQWVNAFEATEQDCGERLRMLQAALHVSYMLPTRKHWLQGVLRWLYRQDVSAAIDAQAFLLALEALAKAFVLEVGSGATYEEVVRREDGFFAPRVPVSDLMKALPNQLAYGKARLIDFNFLDYLLWLQAKSTQETKTLEWREFEFTSTRRSVEHLHPQTELFDGNSWADEHLHAFGNLCLVSHAMNSRLSNSGPEDKFRQLISESEKKNQSLKALEMHSVFVAQKAWLADTAMREHANQMFALMHRAFGSGNLIDLSITEQEAL</sequence>
<evidence type="ECO:0000259" key="1">
    <source>
        <dbReference type="Pfam" id="PF03235"/>
    </source>
</evidence>
<dbReference type="Proteomes" id="UP001240697">
    <property type="component" value="Chromosome"/>
</dbReference>
<dbReference type="PANTHER" id="PTHR35149">
    <property type="entry name" value="SLL5132 PROTEIN"/>
    <property type="match status" value="1"/>
</dbReference>
<dbReference type="InterPro" id="IPR011089">
    <property type="entry name" value="GmrSD_C"/>
</dbReference>
<feature type="domain" description="GmrSD restriction endonucleases C-terminal" evidence="2">
    <location>
        <begin position="545"/>
        <end position="647"/>
    </location>
</feature>
<dbReference type="PANTHER" id="PTHR35149:SF1">
    <property type="entry name" value="DUF5655 DOMAIN-CONTAINING PROTEIN"/>
    <property type="match status" value="1"/>
</dbReference>
<name>A0ABY8SVI6_9BURK</name>
<reference evidence="3 4" key="1">
    <citation type="submission" date="2023-05" db="EMBL/GenBank/DDBJ databases">
        <authorList>
            <person name="Yin Y."/>
            <person name="Lu Z."/>
        </authorList>
    </citation>
    <scope>NUCLEOTIDE SEQUENCE [LARGE SCALE GENOMIC DNA]</scope>
    <source>
        <strain evidence="3 4">ZM22</strain>
    </source>
</reference>
<organism evidence="3 4">
    <name type="scientific">Comamonas resistens</name>
    <dbReference type="NCBI Taxonomy" id="3046670"/>
    <lineage>
        <taxon>Bacteria</taxon>
        <taxon>Pseudomonadati</taxon>
        <taxon>Pseudomonadota</taxon>
        <taxon>Betaproteobacteria</taxon>
        <taxon>Burkholderiales</taxon>
        <taxon>Comamonadaceae</taxon>
        <taxon>Comamonas</taxon>
    </lineage>
</organism>
<protein>
    <submittedName>
        <fullName evidence="3">DUF262 domain-containing protein</fullName>
    </submittedName>
</protein>
<evidence type="ECO:0000259" key="2">
    <source>
        <dbReference type="Pfam" id="PF07510"/>
    </source>
</evidence>
<feature type="domain" description="GmrSD restriction endonucleases N-terminal" evidence="1">
    <location>
        <begin position="14"/>
        <end position="224"/>
    </location>
</feature>
<evidence type="ECO:0000313" key="3">
    <source>
        <dbReference type="EMBL" id="WHS67048.1"/>
    </source>
</evidence>
<dbReference type="RefSeq" id="WP_283488095.1">
    <property type="nucleotide sequence ID" value="NZ_CP125947.1"/>
</dbReference>
<accession>A0ABY8SVI6</accession>
<evidence type="ECO:0000313" key="4">
    <source>
        <dbReference type="Proteomes" id="UP001240697"/>
    </source>
</evidence>
<proteinExistence type="predicted"/>
<dbReference type="InterPro" id="IPR004919">
    <property type="entry name" value="GmrSD_N"/>
</dbReference>
<dbReference type="EMBL" id="CP125947">
    <property type="protein sequence ID" value="WHS67048.1"/>
    <property type="molecule type" value="Genomic_DNA"/>
</dbReference>
<dbReference type="Pfam" id="PF07510">
    <property type="entry name" value="GmrSD_C"/>
    <property type="match status" value="1"/>
</dbReference>
<keyword evidence="4" id="KW-1185">Reference proteome</keyword>
<dbReference type="Pfam" id="PF03235">
    <property type="entry name" value="GmrSD_N"/>
    <property type="match status" value="1"/>
</dbReference>